<dbReference type="EMBL" id="CM055092">
    <property type="protein sequence ID" value="KAJ7570277.1"/>
    <property type="molecule type" value="Genomic_DNA"/>
</dbReference>
<gene>
    <name evidence="1" type="ORF">O6H91_01G112800</name>
</gene>
<dbReference type="Proteomes" id="UP001162992">
    <property type="component" value="Chromosome 1"/>
</dbReference>
<accession>A0ACC2EV26</accession>
<name>A0ACC2EV26_DIPCM</name>
<reference evidence="2" key="1">
    <citation type="journal article" date="2024" name="Proc. Natl. Acad. Sci. U.S.A.">
        <title>Extraordinary preservation of gene collinearity over three hundred million years revealed in homosporous lycophytes.</title>
        <authorList>
            <person name="Li C."/>
            <person name="Wickell D."/>
            <person name="Kuo L.Y."/>
            <person name="Chen X."/>
            <person name="Nie B."/>
            <person name="Liao X."/>
            <person name="Peng D."/>
            <person name="Ji J."/>
            <person name="Jenkins J."/>
            <person name="Williams M."/>
            <person name="Shu S."/>
            <person name="Plott C."/>
            <person name="Barry K."/>
            <person name="Rajasekar S."/>
            <person name="Grimwood J."/>
            <person name="Han X."/>
            <person name="Sun S."/>
            <person name="Hou Z."/>
            <person name="He W."/>
            <person name="Dai G."/>
            <person name="Sun C."/>
            <person name="Schmutz J."/>
            <person name="Leebens-Mack J.H."/>
            <person name="Li F.W."/>
            <person name="Wang L."/>
        </authorList>
    </citation>
    <scope>NUCLEOTIDE SEQUENCE [LARGE SCALE GENOMIC DNA]</scope>
    <source>
        <strain evidence="2">cv. PW_Plant_1</strain>
    </source>
</reference>
<organism evidence="1 2">
    <name type="scientific">Diphasiastrum complanatum</name>
    <name type="common">Issler's clubmoss</name>
    <name type="synonym">Lycopodium complanatum</name>
    <dbReference type="NCBI Taxonomy" id="34168"/>
    <lineage>
        <taxon>Eukaryota</taxon>
        <taxon>Viridiplantae</taxon>
        <taxon>Streptophyta</taxon>
        <taxon>Embryophyta</taxon>
        <taxon>Tracheophyta</taxon>
        <taxon>Lycopodiopsida</taxon>
        <taxon>Lycopodiales</taxon>
        <taxon>Lycopodiaceae</taxon>
        <taxon>Lycopodioideae</taxon>
        <taxon>Diphasiastrum</taxon>
    </lineage>
</organism>
<comment type="caution">
    <text evidence="1">The sequence shown here is derived from an EMBL/GenBank/DDBJ whole genome shotgun (WGS) entry which is preliminary data.</text>
</comment>
<protein>
    <submittedName>
        <fullName evidence="1">Uncharacterized protein</fullName>
    </submittedName>
</protein>
<proteinExistence type="predicted"/>
<sequence length="535" mass="58672">MASASAASDGVTKEDEAIREDEKLSPQFYVDSKRIPGFKTGKLGLAAERSLMVFALSHVDGNRSRDTNISPQPPLTNPHRKHDEQLDLGFCYGASEGTPCHAVDRELSFVDQPTLIVGQKRPREDLLASVNQMQYSGNLVDLPAGQASVSLINECRSLYGGGAQQLDTDRKGLHGAGSRDQNQGHEFPPCNSADSVKASEQRHLTKTTVAEGDNAAAAGRTGFEVYPRPRRYRGVRQRPWGKWAAEIRDPTKTGRVWLGTFDTAEEAARAYDAAAINFRGPRAKLNFTEMRTRKQVQRPSPSPSSSPDLSPAAALYPITVPQLIVAPASARSSSSSVSDDPSTWRVFYPPDLAQFDHPSGGSFSDLPTAASHGYIPSVVQPLFTELDYRQISAQGSNLLQLASPEFSQPPFQSNYQPLILQQLKDDNILQEICSKRLSPITAAALPTISTQMQVVNDVIGSFPSALCDSNMAQLTCTHPSELEKYLAEHVRHSMSIRDGIYHNNTGAELDQRALRRPDELLLDQIFSPPPVQQRR</sequence>
<evidence type="ECO:0000313" key="1">
    <source>
        <dbReference type="EMBL" id="KAJ7570277.1"/>
    </source>
</evidence>
<keyword evidence="2" id="KW-1185">Reference proteome</keyword>
<evidence type="ECO:0000313" key="2">
    <source>
        <dbReference type="Proteomes" id="UP001162992"/>
    </source>
</evidence>